<dbReference type="SUPFAM" id="SSF51735">
    <property type="entry name" value="NAD(P)-binding Rossmann-fold domains"/>
    <property type="match status" value="1"/>
</dbReference>
<keyword evidence="2" id="KW-0560">Oxidoreductase</keyword>
<keyword evidence="1" id="KW-0521">NADP</keyword>
<gene>
    <name evidence="4" type="ORF">C731_2580</name>
</gene>
<evidence type="ECO:0000256" key="3">
    <source>
        <dbReference type="SAM" id="MobiDB-lite"/>
    </source>
</evidence>
<organism evidence="4 5">
    <name type="scientific">Mycolicibacterium hassiacum (strain DSM 44199 / CIP 105218 / JCM 12690 / 3849)</name>
    <name type="common">Mycobacterium hassiacum</name>
    <dbReference type="NCBI Taxonomy" id="1122247"/>
    <lineage>
        <taxon>Bacteria</taxon>
        <taxon>Bacillati</taxon>
        <taxon>Actinomycetota</taxon>
        <taxon>Actinomycetes</taxon>
        <taxon>Mycobacteriales</taxon>
        <taxon>Mycobacteriaceae</taxon>
        <taxon>Mycolicibacterium</taxon>
    </lineage>
</organism>
<evidence type="ECO:0000256" key="1">
    <source>
        <dbReference type="ARBA" id="ARBA00022857"/>
    </source>
</evidence>
<dbReference type="Gene3D" id="3.40.50.720">
    <property type="entry name" value="NAD(P)-binding Rossmann-like Domain"/>
    <property type="match status" value="1"/>
</dbReference>
<dbReference type="InterPro" id="IPR000846">
    <property type="entry name" value="DapB_N"/>
</dbReference>
<dbReference type="eggNOG" id="COG3804">
    <property type="taxonomic scope" value="Bacteria"/>
</dbReference>
<reference evidence="4 5" key="1">
    <citation type="journal article" date="2012" name="J. Bacteriol.">
        <title>Genome sequence of Mycobacterium hassiacum DSM 44199, a rare source of heat-stable mycobacterial proteins.</title>
        <authorList>
            <person name="Tiago I."/>
            <person name="Maranha A."/>
            <person name="Mendes V."/>
            <person name="Alarico S."/>
            <person name="Moynihan P.J."/>
            <person name="Clarke A.J."/>
            <person name="Macedo-Ribeiro S."/>
            <person name="Pereira P.J."/>
            <person name="Empadinhas N."/>
        </authorList>
    </citation>
    <scope>NUCLEOTIDE SEQUENCE [LARGE SCALE GENOMIC DNA]</scope>
    <source>
        <strain evidence="5">DSM 44199 / CIP 105218 / JCM 12690 / 3849</strain>
    </source>
</reference>
<dbReference type="Pfam" id="PF01113">
    <property type="entry name" value="DapB_N"/>
    <property type="match status" value="1"/>
</dbReference>
<accession>K5BFT5</accession>
<dbReference type="InterPro" id="IPR036291">
    <property type="entry name" value="NAD(P)-bd_dom_sf"/>
</dbReference>
<protein>
    <submittedName>
        <fullName evidence="4">Dihydrodipicolinate reductase, family protein</fullName>
    </submittedName>
</protein>
<dbReference type="Proteomes" id="UP000006265">
    <property type="component" value="Unassembled WGS sequence"/>
</dbReference>
<proteinExistence type="predicted"/>
<dbReference type="GO" id="GO:0009089">
    <property type="term" value="P:lysine biosynthetic process via diaminopimelate"/>
    <property type="evidence" value="ECO:0007669"/>
    <property type="project" value="InterPro"/>
</dbReference>
<comment type="caution">
    <text evidence="4">The sequence shown here is derived from an EMBL/GenBank/DDBJ whole genome shotgun (WGS) entry which is preliminary data.</text>
</comment>
<dbReference type="EMBL" id="AMRA01000067">
    <property type="protein sequence ID" value="EKF23426.1"/>
    <property type="molecule type" value="Genomic_DNA"/>
</dbReference>
<dbReference type="STRING" id="1122247.GCA_000379865_03769"/>
<dbReference type="AlphaFoldDB" id="K5BFT5"/>
<evidence type="ECO:0000256" key="2">
    <source>
        <dbReference type="ARBA" id="ARBA00023002"/>
    </source>
</evidence>
<dbReference type="CDD" id="cd24146">
    <property type="entry name" value="nat-AmDH_N_like"/>
    <property type="match status" value="1"/>
</dbReference>
<dbReference type="RefSeq" id="WP_005628102.1">
    <property type="nucleotide sequence ID" value="NZ_AMRA01000067.1"/>
</dbReference>
<sequence length="137" mass="13751">MSLRVIQWATGAVGSAQLRGIIDRPDLELAGVFVYSPQKAGVDAGELVGRPPTGVRATTDKNEILATDADLVLHAASKAGGNDTNLDDIVALLASGKNVITTTTTTCPAGRPRSASASPPPAGRAIPGSSPPGSIPG</sequence>
<feature type="compositionally biased region" description="Low complexity" evidence="3">
    <location>
        <begin position="103"/>
        <end position="128"/>
    </location>
</feature>
<name>K5BFT5_MYCHD</name>
<evidence type="ECO:0000313" key="4">
    <source>
        <dbReference type="EMBL" id="EKF23426.1"/>
    </source>
</evidence>
<dbReference type="GO" id="GO:0008839">
    <property type="term" value="F:4-hydroxy-tetrahydrodipicolinate reductase"/>
    <property type="evidence" value="ECO:0007669"/>
    <property type="project" value="InterPro"/>
</dbReference>
<dbReference type="PATRIC" id="fig|1122247.3.peg.2480"/>
<keyword evidence="5" id="KW-1185">Reference proteome</keyword>
<evidence type="ECO:0000313" key="5">
    <source>
        <dbReference type="Proteomes" id="UP000006265"/>
    </source>
</evidence>
<feature type="region of interest" description="Disordered" evidence="3">
    <location>
        <begin position="103"/>
        <end position="137"/>
    </location>
</feature>